<evidence type="ECO:0000313" key="2">
    <source>
        <dbReference type="EMBL" id="GHE68518.1"/>
    </source>
</evidence>
<dbReference type="CDD" id="cd02440">
    <property type="entry name" value="AdoMet_MTases"/>
    <property type="match status" value="1"/>
</dbReference>
<name>A0ABQ3I6P4_9BACT</name>
<dbReference type="Gene3D" id="3.40.50.150">
    <property type="entry name" value="Vaccinia Virus protein VP39"/>
    <property type="match status" value="1"/>
</dbReference>
<proteinExistence type="predicted"/>
<dbReference type="Pfam" id="PF13649">
    <property type="entry name" value="Methyltransf_25"/>
    <property type="match status" value="1"/>
</dbReference>
<dbReference type="Proteomes" id="UP000658258">
    <property type="component" value="Unassembled WGS sequence"/>
</dbReference>
<dbReference type="RefSeq" id="WP_189630629.1">
    <property type="nucleotide sequence ID" value="NZ_BNAG01000003.1"/>
</dbReference>
<reference evidence="3" key="1">
    <citation type="journal article" date="2019" name="Int. J. Syst. Evol. Microbiol.">
        <title>The Global Catalogue of Microorganisms (GCM) 10K type strain sequencing project: providing services to taxonomists for standard genome sequencing and annotation.</title>
        <authorList>
            <consortium name="The Broad Institute Genomics Platform"/>
            <consortium name="The Broad Institute Genome Sequencing Center for Infectious Disease"/>
            <person name="Wu L."/>
            <person name="Ma J."/>
        </authorList>
    </citation>
    <scope>NUCLEOTIDE SEQUENCE [LARGE SCALE GENOMIC DNA]</scope>
    <source>
        <strain evidence="3">CGMCC 1.15111</strain>
    </source>
</reference>
<gene>
    <name evidence="2" type="ORF">GCM10011340_25380</name>
</gene>
<dbReference type="SUPFAM" id="SSF53335">
    <property type="entry name" value="S-adenosyl-L-methionine-dependent methyltransferases"/>
    <property type="match status" value="1"/>
</dbReference>
<evidence type="ECO:0000259" key="1">
    <source>
        <dbReference type="Pfam" id="PF13649"/>
    </source>
</evidence>
<sequence>MKRILNFLKKVPVINRIIDSILEKRRSYLILKKGENLKSYDYLAVYLTKLDKAHAKKDRDLKKLHKDLNKLRKQQVESWNSFVYCKGYFYQGYKRVGIHGIKPTEARMKSYDVYDFFNANGRVLDIGSNSGFLSIYLSDYYKEVVGIELNPYLIRMGECVKNHLGVRNVNFIKADFMSYSFNNQFDAVFSLSNHFTIDGNLNMSFEDYIYKIYNLLNNGGVLFFESHNINGDDSDLDQKFLIASQYFDLKKYKMVKAFYPADIDKLFAVFIKKPSISEKYSSFSLDKARHEYEY</sequence>
<feature type="domain" description="Methyltransferase" evidence="1">
    <location>
        <begin position="123"/>
        <end position="220"/>
    </location>
</feature>
<dbReference type="EMBL" id="BNAG01000003">
    <property type="protein sequence ID" value="GHE68518.1"/>
    <property type="molecule type" value="Genomic_DNA"/>
</dbReference>
<dbReference type="InterPro" id="IPR029063">
    <property type="entry name" value="SAM-dependent_MTases_sf"/>
</dbReference>
<dbReference type="InterPro" id="IPR041698">
    <property type="entry name" value="Methyltransf_25"/>
</dbReference>
<organism evidence="2 3">
    <name type="scientific">Roseivirga thermotolerans</name>
    <dbReference type="NCBI Taxonomy" id="1758176"/>
    <lineage>
        <taxon>Bacteria</taxon>
        <taxon>Pseudomonadati</taxon>
        <taxon>Bacteroidota</taxon>
        <taxon>Cytophagia</taxon>
        <taxon>Cytophagales</taxon>
        <taxon>Roseivirgaceae</taxon>
        <taxon>Roseivirga</taxon>
    </lineage>
</organism>
<keyword evidence="3" id="KW-1185">Reference proteome</keyword>
<comment type="caution">
    <text evidence="2">The sequence shown here is derived from an EMBL/GenBank/DDBJ whole genome shotgun (WGS) entry which is preliminary data.</text>
</comment>
<protein>
    <recommendedName>
        <fullName evidence="1">Methyltransferase domain-containing protein</fullName>
    </recommendedName>
</protein>
<accession>A0ABQ3I6P4</accession>
<evidence type="ECO:0000313" key="3">
    <source>
        <dbReference type="Proteomes" id="UP000658258"/>
    </source>
</evidence>